<dbReference type="SUPFAM" id="SSF54211">
    <property type="entry name" value="Ribosomal protein S5 domain 2-like"/>
    <property type="match status" value="1"/>
</dbReference>
<dbReference type="SUPFAM" id="SSF54980">
    <property type="entry name" value="EF-G C-terminal domain-like"/>
    <property type="match status" value="2"/>
</dbReference>
<accession>A0A173R726</accession>
<dbReference type="SUPFAM" id="SSF52540">
    <property type="entry name" value="P-loop containing nucleoside triphosphate hydrolases"/>
    <property type="match status" value="1"/>
</dbReference>
<evidence type="ECO:0000256" key="3">
    <source>
        <dbReference type="ARBA" id="ARBA00023134"/>
    </source>
</evidence>
<dbReference type="InterPro" id="IPR005517">
    <property type="entry name" value="Transl_elong_EFG/EF2_IV"/>
</dbReference>
<organism evidence="6 7">
    <name type="scientific">Roseburia inulinivorans</name>
    <dbReference type="NCBI Taxonomy" id="360807"/>
    <lineage>
        <taxon>Bacteria</taxon>
        <taxon>Bacillati</taxon>
        <taxon>Bacillota</taxon>
        <taxon>Clostridia</taxon>
        <taxon>Lachnospirales</taxon>
        <taxon>Lachnospiraceae</taxon>
        <taxon>Roseburia</taxon>
    </lineage>
</organism>
<dbReference type="InterPro" id="IPR000795">
    <property type="entry name" value="T_Tr_GTP-bd_dom"/>
</dbReference>
<dbReference type="GO" id="GO:0046677">
    <property type="term" value="P:response to antibiotic"/>
    <property type="evidence" value="ECO:0007669"/>
    <property type="project" value="UniProtKB-KW"/>
</dbReference>
<evidence type="ECO:0000256" key="4">
    <source>
        <dbReference type="ARBA" id="ARBA00023251"/>
    </source>
</evidence>
<evidence type="ECO:0000256" key="1">
    <source>
        <dbReference type="ARBA" id="ARBA00022741"/>
    </source>
</evidence>
<dbReference type="GO" id="GO:0005525">
    <property type="term" value="F:GTP binding"/>
    <property type="evidence" value="ECO:0007669"/>
    <property type="project" value="UniProtKB-KW"/>
</dbReference>
<dbReference type="PROSITE" id="PS00301">
    <property type="entry name" value="G_TR_1"/>
    <property type="match status" value="1"/>
</dbReference>
<dbReference type="InterPro" id="IPR014721">
    <property type="entry name" value="Ribsml_uS5_D2-typ_fold_subgr"/>
</dbReference>
<keyword evidence="1" id="KW-0547">Nucleotide-binding</keyword>
<dbReference type="InterPro" id="IPR020568">
    <property type="entry name" value="Ribosomal_Su5_D2-typ_SF"/>
</dbReference>
<dbReference type="InterPro" id="IPR010298">
    <property type="entry name" value="YacP-like"/>
</dbReference>
<name>A0A173R726_9FIRM</name>
<evidence type="ECO:0000313" key="6">
    <source>
        <dbReference type="EMBL" id="CUM73615.1"/>
    </source>
</evidence>
<dbReference type="Gene3D" id="3.30.230.10">
    <property type="match status" value="1"/>
</dbReference>
<dbReference type="GO" id="GO:0006412">
    <property type="term" value="P:translation"/>
    <property type="evidence" value="ECO:0007669"/>
    <property type="project" value="UniProtKB-KW"/>
</dbReference>
<dbReference type="RefSeq" id="WP_172679352.1">
    <property type="nucleotide sequence ID" value="NZ_CYXX01000001.1"/>
</dbReference>
<keyword evidence="2" id="KW-0648">Protein biosynthesis</keyword>
<keyword evidence="3" id="KW-0342">GTP-binding</keyword>
<dbReference type="EMBL" id="CYXX01000001">
    <property type="protein sequence ID" value="CUM73615.1"/>
    <property type="molecule type" value="Genomic_DNA"/>
</dbReference>
<dbReference type="InterPro" id="IPR035647">
    <property type="entry name" value="EFG_III/V"/>
</dbReference>
<evidence type="ECO:0000259" key="5">
    <source>
        <dbReference type="PROSITE" id="PS51722"/>
    </source>
</evidence>
<dbReference type="SMART" id="SM00889">
    <property type="entry name" value="EFG_IV"/>
    <property type="match status" value="1"/>
</dbReference>
<gene>
    <name evidence="6" type="primary">tetM_1</name>
    <name evidence="6" type="ORF">ERS852444_00254</name>
</gene>
<dbReference type="InterPro" id="IPR005225">
    <property type="entry name" value="Small_GTP-bd"/>
</dbReference>
<dbReference type="GO" id="GO:0032790">
    <property type="term" value="P:ribosome disassembly"/>
    <property type="evidence" value="ECO:0007669"/>
    <property type="project" value="TreeGrafter"/>
</dbReference>
<dbReference type="SUPFAM" id="SSF50447">
    <property type="entry name" value="Translation proteins"/>
    <property type="match status" value="1"/>
</dbReference>
<dbReference type="Pfam" id="PF05991">
    <property type="entry name" value="NYN_YacP"/>
    <property type="match status" value="1"/>
</dbReference>
<dbReference type="NCBIfam" id="TIGR00231">
    <property type="entry name" value="small_GTP"/>
    <property type="match status" value="1"/>
</dbReference>
<dbReference type="PANTHER" id="PTHR43261:SF1">
    <property type="entry name" value="RIBOSOME-RELEASING FACTOR 2, MITOCHONDRIAL"/>
    <property type="match status" value="1"/>
</dbReference>
<dbReference type="CDD" id="cd03711">
    <property type="entry name" value="Tet_C"/>
    <property type="match status" value="1"/>
</dbReference>
<dbReference type="AlphaFoldDB" id="A0A173R726"/>
<dbReference type="Proteomes" id="UP000095453">
    <property type="component" value="Unassembled WGS sequence"/>
</dbReference>
<dbReference type="Gene3D" id="3.30.70.870">
    <property type="entry name" value="Elongation Factor G (Translational Gtpase), domain 3"/>
    <property type="match status" value="1"/>
</dbReference>
<dbReference type="PRINTS" id="PR00315">
    <property type="entry name" value="ELONGATNFCT"/>
</dbReference>
<dbReference type="Pfam" id="PF00679">
    <property type="entry name" value="EFG_C"/>
    <property type="match status" value="1"/>
</dbReference>
<sequence>MKQIIAGILAHVDAGKTTLSEALLYSSGSIKKIGRVDNGDAFLDTDAMEKKRGITIFSKQAELQFGDTKMTLLDTPGHVDFSAEMERTLMVLDYAVLVISASDGVQAHTQTLWRLLKRYEIPVFLFINKMDQPGTDRAAILLELKKQLSDGCIDFTELGAGTEEEAQENEKSSTIMEEIAMEDETAMESFLETGRIAGEQIREMIVQRKIFPCFFGSALRNAGVDTFLQGFDRYTLAPEYPDGFGMKVFKIARDEANNRLTYLKVTGGALKVKALLSNADHVRFGEEVWEQKVNQIRIYSGTKYELINEADAGMVCAVTGLDHTYPGQGFGIEAQGETPVLEPVLHFRLILPEGVEPAVMLPKLRQIEEEEPELHIVWNEKLQEIQIQIMGEVQTEILKSMIAERFGVEVAFGPGKIVYKETIADTVEGVGHFEPLRHYAEVHLLLEPLEPGSGVVIDTDCSEDVLDKNWQRLIVTHLKEREHIGVLTGSVITDMKITVIGGRAHTKHTEGGDFRQATYRAVRQGLKQAQSVLLEPYYEFHIAVPQNMVGRAMTDIEKMHGKFEGPYQEGDAQVLRGIAPVACMANYQKEVTAYTKGLGKVTFRFAGYYPCHNTEEVVAQTGYDPERDLSHPADSVFCAHGAGFIVPWNEVPDHMHVEGRLLKKKEQQEEAPFGKKTKTYDPDHWIDIEEIDAILARTYHANKHEKGATKQWRTTKKVISGDNAPRYAPVKAVSKEEYLLVDGYNIIFAWESLKELAAVNIDGARGKLLDILCNYQGIKKCNLIVVFDAYRVKGHQTEMLDHHNIHVVYTKEAETADAYIEKFAHENGRKYHVTVATSDGLEQIIITGQGCHLLSAREFEREVEAANQTLRETIDGMREKSSNHILGDALKQLTDEKIQL</sequence>
<dbReference type="InterPro" id="IPR027417">
    <property type="entry name" value="P-loop_NTPase"/>
</dbReference>
<dbReference type="Pfam" id="PF03764">
    <property type="entry name" value="EFG_IV"/>
    <property type="match status" value="1"/>
</dbReference>
<dbReference type="Pfam" id="PF00009">
    <property type="entry name" value="GTP_EFTU"/>
    <property type="match status" value="1"/>
</dbReference>
<dbReference type="CDD" id="cd10912">
    <property type="entry name" value="PIN_YacP-like"/>
    <property type="match status" value="1"/>
</dbReference>
<dbReference type="PRINTS" id="PR01037">
    <property type="entry name" value="TCRTETOQM"/>
</dbReference>
<protein>
    <submittedName>
        <fullName evidence="6">Tetracycline resistance protein tetM</fullName>
    </submittedName>
</protein>
<dbReference type="Gene3D" id="3.40.50.300">
    <property type="entry name" value="P-loop containing nucleotide triphosphate hydrolases"/>
    <property type="match status" value="1"/>
</dbReference>
<evidence type="ECO:0000256" key="2">
    <source>
        <dbReference type="ARBA" id="ARBA00022917"/>
    </source>
</evidence>
<dbReference type="GO" id="GO:0003924">
    <property type="term" value="F:GTPase activity"/>
    <property type="evidence" value="ECO:0007669"/>
    <property type="project" value="InterPro"/>
</dbReference>
<dbReference type="InterPro" id="IPR009000">
    <property type="entry name" value="Transl_B-barrel_sf"/>
</dbReference>
<proteinExistence type="predicted"/>
<evidence type="ECO:0000313" key="7">
    <source>
        <dbReference type="Proteomes" id="UP000095453"/>
    </source>
</evidence>
<dbReference type="Gene3D" id="3.30.70.240">
    <property type="match status" value="1"/>
</dbReference>
<dbReference type="InterPro" id="IPR000640">
    <property type="entry name" value="EFG_V-like"/>
</dbReference>
<dbReference type="CDD" id="cd04168">
    <property type="entry name" value="TetM_like"/>
    <property type="match status" value="1"/>
</dbReference>
<keyword evidence="4" id="KW-0046">Antibiotic resistance</keyword>
<reference evidence="6 7" key="1">
    <citation type="submission" date="2015-09" db="EMBL/GenBank/DDBJ databases">
        <authorList>
            <consortium name="Pathogen Informatics"/>
        </authorList>
    </citation>
    <scope>NUCLEOTIDE SEQUENCE [LARGE SCALE GENOMIC DNA]</scope>
    <source>
        <strain evidence="6 7">2789STDY5608887</strain>
    </source>
</reference>
<feature type="domain" description="Tr-type G" evidence="5">
    <location>
        <begin position="1"/>
        <end position="239"/>
    </location>
</feature>
<dbReference type="PROSITE" id="PS51722">
    <property type="entry name" value="G_TR_2"/>
    <property type="match status" value="1"/>
</dbReference>
<dbReference type="InterPro" id="IPR031157">
    <property type="entry name" value="G_TR_CS"/>
</dbReference>
<dbReference type="PANTHER" id="PTHR43261">
    <property type="entry name" value="TRANSLATION ELONGATION FACTOR G-RELATED"/>
    <property type="match status" value="1"/>
</dbReference>
<dbReference type="SMART" id="SM00838">
    <property type="entry name" value="EFG_C"/>
    <property type="match status" value="1"/>
</dbReference>
<dbReference type="Gene3D" id="2.40.30.10">
    <property type="entry name" value="Translation factors"/>
    <property type="match status" value="1"/>
</dbReference>
<dbReference type="InterPro" id="IPR035650">
    <property type="entry name" value="Tet_C"/>
</dbReference>